<dbReference type="InterPro" id="IPR023821">
    <property type="entry name" value="rSAM_TatD-assoc"/>
</dbReference>
<dbReference type="GO" id="GO:0051536">
    <property type="term" value="F:iron-sulfur cluster binding"/>
    <property type="evidence" value="ECO:0007669"/>
    <property type="project" value="UniProtKB-KW"/>
</dbReference>
<dbReference type="InterPro" id="IPR023822">
    <property type="entry name" value="rSAM_TatD-assoc_bac"/>
</dbReference>
<proteinExistence type="predicted"/>
<dbReference type="SFLD" id="SFLDG01111">
    <property type="entry name" value="Uncharacterised_Radical_SAM_Su"/>
    <property type="match status" value="1"/>
</dbReference>
<evidence type="ECO:0000313" key="6">
    <source>
        <dbReference type="EMBL" id="MCC2209409.1"/>
    </source>
</evidence>
<organism evidence="6 7">
    <name type="scientific">Hominilimicola fabiformis</name>
    <dbReference type="NCBI Taxonomy" id="2885356"/>
    <lineage>
        <taxon>Bacteria</taxon>
        <taxon>Bacillati</taxon>
        <taxon>Bacillota</taxon>
        <taxon>Clostridia</taxon>
        <taxon>Eubacteriales</taxon>
        <taxon>Oscillospiraceae</taxon>
        <taxon>Hominilimicola</taxon>
    </lineage>
</organism>
<keyword evidence="3" id="KW-0408">Iron</keyword>
<gene>
    <name evidence="6" type="ORF">LKE05_01155</name>
</gene>
<dbReference type="PROSITE" id="PS51918">
    <property type="entry name" value="RADICAL_SAM"/>
    <property type="match status" value="1"/>
</dbReference>
<name>A0AAE3J8D2_9FIRM</name>
<keyword evidence="7" id="KW-1185">Reference proteome</keyword>
<dbReference type="AlphaFoldDB" id="A0AAE3J8D2"/>
<keyword evidence="1" id="KW-0949">S-adenosyl-L-methionine</keyword>
<comment type="caution">
    <text evidence="6">The sequence shown here is derived from an EMBL/GenBank/DDBJ whole genome shotgun (WGS) entry which is preliminary data.</text>
</comment>
<dbReference type="Pfam" id="PF04055">
    <property type="entry name" value="Radical_SAM"/>
    <property type="match status" value="1"/>
</dbReference>
<dbReference type="Proteomes" id="UP001198242">
    <property type="component" value="Unassembled WGS sequence"/>
</dbReference>
<dbReference type="CDD" id="cd01335">
    <property type="entry name" value="Radical_SAM"/>
    <property type="match status" value="1"/>
</dbReference>
<evidence type="ECO:0000256" key="2">
    <source>
        <dbReference type="ARBA" id="ARBA00022723"/>
    </source>
</evidence>
<dbReference type="InterPro" id="IPR058240">
    <property type="entry name" value="rSAM_sf"/>
</dbReference>
<reference evidence="6 7" key="1">
    <citation type="submission" date="2021-10" db="EMBL/GenBank/DDBJ databases">
        <title>Anaerobic single-cell dispensing facilitates the cultivation of human gut bacteria.</title>
        <authorList>
            <person name="Afrizal A."/>
        </authorList>
    </citation>
    <scope>NUCLEOTIDE SEQUENCE [LARGE SCALE GENOMIC DNA]</scope>
    <source>
        <strain evidence="6 7">CLA-AA-H232</strain>
    </source>
</reference>
<sequence length="208" mass="24235">MKNERGIKMVILYEVHDNLYVNMTNKCPCACTFCLRQTRDEMNHSGSLWLEREPSVEEVKNEFSKFDMNKYKEVVFCGFGEPTERLDDVLEVCRFIKDKYNKTIRINTNGLADLIHKKNTAPMFDGLIDIVSISLNTPNKERYLELTRSKFGIESFDAMIKFAENVKHYVKEVVLSTVSTTLTEEEEKECADICKKIGVTYRIRPFED</sequence>
<dbReference type="SFLD" id="SFLDG01067">
    <property type="entry name" value="SPASM/twitch_domain_containing"/>
    <property type="match status" value="1"/>
</dbReference>
<dbReference type="InterPro" id="IPR050377">
    <property type="entry name" value="Radical_SAM_PqqE_MftC-like"/>
</dbReference>
<evidence type="ECO:0000256" key="3">
    <source>
        <dbReference type="ARBA" id="ARBA00023004"/>
    </source>
</evidence>
<evidence type="ECO:0000256" key="1">
    <source>
        <dbReference type="ARBA" id="ARBA00022691"/>
    </source>
</evidence>
<dbReference type="NCBIfam" id="TIGR04100">
    <property type="entry name" value="rSAM_pair_X"/>
    <property type="match status" value="1"/>
</dbReference>
<accession>A0AAE3J8D2</accession>
<feature type="domain" description="Radical SAM core" evidence="5">
    <location>
        <begin position="13"/>
        <end position="208"/>
    </location>
</feature>
<dbReference type="GO" id="GO:0003824">
    <property type="term" value="F:catalytic activity"/>
    <property type="evidence" value="ECO:0007669"/>
    <property type="project" value="InterPro"/>
</dbReference>
<dbReference type="NCBIfam" id="TIGR04038">
    <property type="entry name" value="tatD_link_rSAM"/>
    <property type="match status" value="1"/>
</dbReference>
<dbReference type="PANTHER" id="PTHR11228">
    <property type="entry name" value="RADICAL SAM DOMAIN PROTEIN"/>
    <property type="match status" value="1"/>
</dbReference>
<dbReference type="InterPro" id="IPR013785">
    <property type="entry name" value="Aldolase_TIM"/>
</dbReference>
<dbReference type="EMBL" id="JAJEQM010000001">
    <property type="protein sequence ID" value="MCC2209409.1"/>
    <property type="molecule type" value="Genomic_DNA"/>
</dbReference>
<evidence type="ECO:0000313" key="7">
    <source>
        <dbReference type="Proteomes" id="UP001198242"/>
    </source>
</evidence>
<dbReference type="SFLD" id="SFLDS00029">
    <property type="entry name" value="Radical_SAM"/>
    <property type="match status" value="1"/>
</dbReference>
<dbReference type="GO" id="GO:0046872">
    <property type="term" value="F:metal ion binding"/>
    <property type="evidence" value="ECO:0007669"/>
    <property type="project" value="UniProtKB-KW"/>
</dbReference>
<evidence type="ECO:0000256" key="4">
    <source>
        <dbReference type="ARBA" id="ARBA00023014"/>
    </source>
</evidence>
<dbReference type="SUPFAM" id="SSF102114">
    <property type="entry name" value="Radical SAM enzymes"/>
    <property type="match status" value="1"/>
</dbReference>
<keyword evidence="4" id="KW-0411">Iron-sulfur</keyword>
<dbReference type="PANTHER" id="PTHR11228:SF27">
    <property type="entry name" value="GLYCYL-RADICAL ENZYME ACTIVATING ENZYME MJ1227-RELATED"/>
    <property type="match status" value="1"/>
</dbReference>
<evidence type="ECO:0000259" key="5">
    <source>
        <dbReference type="PROSITE" id="PS51918"/>
    </source>
</evidence>
<keyword evidence="2" id="KW-0479">Metal-binding</keyword>
<protein>
    <submittedName>
        <fullName evidence="6">TIGR04100 family radical SAM protein</fullName>
    </submittedName>
</protein>
<dbReference type="InterPro" id="IPR007197">
    <property type="entry name" value="rSAM"/>
</dbReference>
<dbReference type="RefSeq" id="WP_308455671.1">
    <property type="nucleotide sequence ID" value="NZ_JAJEQM010000001.1"/>
</dbReference>
<dbReference type="Gene3D" id="3.20.20.70">
    <property type="entry name" value="Aldolase class I"/>
    <property type="match status" value="1"/>
</dbReference>